<proteinExistence type="predicted"/>
<name>A0ABM3FJQ0_NEOLC</name>
<dbReference type="Proteomes" id="UP000829291">
    <property type="component" value="Chromosome 2"/>
</dbReference>
<accession>A0ABM3FJQ0</accession>
<evidence type="ECO:0000313" key="2">
    <source>
        <dbReference type="Proteomes" id="UP000829291"/>
    </source>
</evidence>
<gene>
    <name evidence="3" type="primary">LOC107217804</name>
</gene>
<feature type="compositionally biased region" description="Basic residues" evidence="1">
    <location>
        <begin position="235"/>
        <end position="256"/>
    </location>
</feature>
<keyword evidence="2" id="KW-1185">Reference proteome</keyword>
<feature type="region of interest" description="Disordered" evidence="1">
    <location>
        <begin position="235"/>
        <end position="285"/>
    </location>
</feature>
<evidence type="ECO:0000313" key="3">
    <source>
        <dbReference type="RefSeq" id="XP_046588234.1"/>
    </source>
</evidence>
<evidence type="ECO:0000256" key="1">
    <source>
        <dbReference type="SAM" id="MobiDB-lite"/>
    </source>
</evidence>
<reference evidence="3" key="1">
    <citation type="submission" date="2025-08" db="UniProtKB">
        <authorList>
            <consortium name="RefSeq"/>
        </authorList>
    </citation>
    <scope>IDENTIFICATION</scope>
    <source>
        <tissue evidence="3">Thorax and Abdomen</tissue>
    </source>
</reference>
<sequence>MKGKEHFHNSKCVFSYITEYSLVVMAFQLDDLLRDDKKDANLIPDLSKATCNSQEEFRRLLERCPEYKIRSEKVKKEDSKVRDKDFTWRATKRELRAIEKEYGYGDPVPPDMRGLNLAELQQVSIDWRMLTPIRPKLRQDEEMFSRLVDMGKLEIKTAAKERHNFTSPIRRSKNRAGIIESSVKMCGDCGEEFCYGESCGDILYDSCIRVTVAPQQSKIQVSADTAAIIAKMDKPKKKLKKAKLVRSKSKKKNKSGRKNDSKDITTENSPKEGKKFKRKCKKKTN</sequence>
<protein>
    <submittedName>
        <fullName evidence="3">Uncharacterized protein LOC107217804</fullName>
    </submittedName>
</protein>
<organism evidence="2 3">
    <name type="scientific">Neodiprion lecontei</name>
    <name type="common">Redheaded pine sawfly</name>
    <dbReference type="NCBI Taxonomy" id="441921"/>
    <lineage>
        <taxon>Eukaryota</taxon>
        <taxon>Metazoa</taxon>
        <taxon>Ecdysozoa</taxon>
        <taxon>Arthropoda</taxon>
        <taxon>Hexapoda</taxon>
        <taxon>Insecta</taxon>
        <taxon>Pterygota</taxon>
        <taxon>Neoptera</taxon>
        <taxon>Endopterygota</taxon>
        <taxon>Hymenoptera</taxon>
        <taxon>Tenthredinoidea</taxon>
        <taxon>Diprionidae</taxon>
        <taxon>Diprioninae</taxon>
        <taxon>Neodiprion</taxon>
    </lineage>
</organism>
<feature type="compositionally biased region" description="Basic and acidic residues" evidence="1">
    <location>
        <begin position="257"/>
        <end position="273"/>
    </location>
</feature>
<dbReference type="RefSeq" id="XP_046588234.1">
    <property type="nucleotide sequence ID" value="XM_046732278.1"/>
</dbReference>
<feature type="compositionally biased region" description="Basic residues" evidence="1">
    <location>
        <begin position="274"/>
        <end position="285"/>
    </location>
</feature>
<dbReference type="GeneID" id="107217804"/>